<organism evidence="3">
    <name type="scientific">Myxococcus fulvus</name>
    <dbReference type="NCBI Taxonomy" id="33"/>
    <lineage>
        <taxon>Bacteria</taxon>
        <taxon>Pseudomonadati</taxon>
        <taxon>Myxococcota</taxon>
        <taxon>Myxococcia</taxon>
        <taxon>Myxococcales</taxon>
        <taxon>Cystobacterineae</taxon>
        <taxon>Myxococcaceae</taxon>
        <taxon>Myxococcus</taxon>
    </lineage>
</organism>
<protein>
    <recommendedName>
        <fullName evidence="4">Lipoprotein</fullName>
    </recommendedName>
</protein>
<reference evidence="3" key="1">
    <citation type="submission" date="2018-03" db="EMBL/GenBank/DDBJ databases">
        <title>Statistical metabolomics uncovers the fulvuthiacenes as novel methoxymethacrylate secondary metabolites.</title>
        <authorList>
            <person name="Panter F."/>
            <person name="Krug D."/>
            <person name="Mueller R."/>
        </authorList>
    </citation>
    <scope>NUCLEOTIDE SEQUENCE</scope>
    <source>
        <strain evidence="3">SBMx132</strain>
    </source>
</reference>
<keyword evidence="1" id="KW-1133">Transmembrane helix</keyword>
<name>A0A3S5GP53_MYXFU</name>
<evidence type="ECO:0000313" key="3">
    <source>
        <dbReference type="EMBL" id="AXM42945.1"/>
    </source>
</evidence>
<dbReference type="EMBL" id="MH069655">
    <property type="protein sequence ID" value="AXM42945.1"/>
    <property type="molecule type" value="Genomic_DNA"/>
</dbReference>
<evidence type="ECO:0008006" key="4">
    <source>
        <dbReference type="Google" id="ProtNLM"/>
    </source>
</evidence>
<evidence type="ECO:0000256" key="2">
    <source>
        <dbReference type="SAM" id="SignalP"/>
    </source>
</evidence>
<keyword evidence="2" id="KW-0732">Signal</keyword>
<feature type="transmembrane region" description="Helical" evidence="1">
    <location>
        <begin position="75"/>
        <end position="96"/>
    </location>
</feature>
<sequence length="177" mass="18702">MKTSVPAVLGLCLWLATPGAVLAAEPRALDFAQGLRLARLREHAAAPRYRAQSEGSRPRAFTIDMGEEEAIPTHVWLVPLILTGVGIVTGITACAANYTNDEFCQRSILTGIVVGVGLGLGYLGLVADSDPDDLDEEFRAPRAPRASRKGQFALPLGLAPSMGVVQDRAVLGLGGHF</sequence>
<keyword evidence="1" id="KW-0472">Membrane</keyword>
<keyword evidence="1" id="KW-0812">Transmembrane</keyword>
<dbReference type="AlphaFoldDB" id="A0A3S5GP53"/>
<proteinExistence type="predicted"/>
<accession>A0A3S5GP53</accession>
<feature type="transmembrane region" description="Helical" evidence="1">
    <location>
        <begin position="108"/>
        <end position="127"/>
    </location>
</feature>
<feature type="signal peptide" evidence="2">
    <location>
        <begin position="1"/>
        <end position="23"/>
    </location>
</feature>
<gene>
    <name evidence="3" type="primary">ftaK</name>
</gene>
<feature type="chain" id="PRO_5018686439" description="Lipoprotein" evidence="2">
    <location>
        <begin position="24"/>
        <end position="177"/>
    </location>
</feature>
<evidence type="ECO:0000256" key="1">
    <source>
        <dbReference type="SAM" id="Phobius"/>
    </source>
</evidence>